<evidence type="ECO:0000256" key="1">
    <source>
        <dbReference type="SAM" id="SignalP"/>
    </source>
</evidence>
<dbReference type="Proteomes" id="UP001177023">
    <property type="component" value="Unassembled WGS sequence"/>
</dbReference>
<gene>
    <name evidence="2" type="ORF">MSPICULIGERA_LOCUS18653</name>
</gene>
<dbReference type="AlphaFoldDB" id="A0AA36D3Y6"/>
<proteinExistence type="predicted"/>
<organism evidence="2 3">
    <name type="scientific">Mesorhabditis spiculigera</name>
    <dbReference type="NCBI Taxonomy" id="96644"/>
    <lineage>
        <taxon>Eukaryota</taxon>
        <taxon>Metazoa</taxon>
        <taxon>Ecdysozoa</taxon>
        <taxon>Nematoda</taxon>
        <taxon>Chromadorea</taxon>
        <taxon>Rhabditida</taxon>
        <taxon>Rhabditina</taxon>
        <taxon>Rhabditomorpha</taxon>
        <taxon>Rhabditoidea</taxon>
        <taxon>Rhabditidae</taxon>
        <taxon>Mesorhabditinae</taxon>
        <taxon>Mesorhabditis</taxon>
    </lineage>
</organism>
<dbReference type="PROSITE" id="PS51257">
    <property type="entry name" value="PROKAR_LIPOPROTEIN"/>
    <property type="match status" value="1"/>
</dbReference>
<name>A0AA36D3Y6_9BILA</name>
<dbReference type="EMBL" id="CATQJA010002659">
    <property type="protein sequence ID" value="CAJ0580455.1"/>
    <property type="molecule type" value="Genomic_DNA"/>
</dbReference>
<comment type="caution">
    <text evidence="2">The sequence shown here is derived from an EMBL/GenBank/DDBJ whole genome shotgun (WGS) entry which is preliminary data.</text>
</comment>
<feature type="chain" id="PRO_5041445460" evidence="1">
    <location>
        <begin position="21"/>
        <end position="194"/>
    </location>
</feature>
<evidence type="ECO:0000313" key="2">
    <source>
        <dbReference type="EMBL" id="CAJ0580455.1"/>
    </source>
</evidence>
<feature type="non-terminal residue" evidence="2">
    <location>
        <position position="1"/>
    </location>
</feature>
<protein>
    <submittedName>
        <fullName evidence="2">Uncharacterized protein</fullName>
    </submittedName>
</protein>
<keyword evidence="1" id="KW-0732">Signal</keyword>
<accession>A0AA36D3Y6</accession>
<evidence type="ECO:0000313" key="3">
    <source>
        <dbReference type="Proteomes" id="UP001177023"/>
    </source>
</evidence>
<feature type="signal peptide" evidence="1">
    <location>
        <begin position="1"/>
        <end position="20"/>
    </location>
</feature>
<reference evidence="2" key="1">
    <citation type="submission" date="2023-06" db="EMBL/GenBank/DDBJ databases">
        <authorList>
            <person name="Delattre M."/>
        </authorList>
    </citation>
    <scope>NUCLEOTIDE SEQUENCE</scope>
    <source>
        <strain evidence="2">AF72</strain>
    </source>
</reference>
<sequence length="194" mass="21589">MRYQLAVVFLLFAIIGSCDGKKKPKKVVKKVVKKAKPLPMKYVAFLDWHVCMAQDMKVGDTISVRGTLAPGAVRWTCNLELISEKSVFITADHRVIRNETHYNTRLQGKGFPWWDATVKKKVPFRSGNFSMSFIIQSQSQVKITYGPGAAFASAVHKRSPKAPNPKLTGMRKIRCTGDITAMEANAPGEMDCPS</sequence>
<keyword evidence="3" id="KW-1185">Reference proteome</keyword>